<gene>
    <name evidence="4" type="ORF">EI97DRAFT_441760</name>
</gene>
<feature type="chain" id="PRO_5025407303" description="Mid2 domain-containing protein" evidence="3">
    <location>
        <begin position="25"/>
        <end position="452"/>
    </location>
</feature>
<feature type="compositionally biased region" description="Polar residues" evidence="1">
    <location>
        <begin position="176"/>
        <end position="189"/>
    </location>
</feature>
<dbReference type="RefSeq" id="XP_033654530.1">
    <property type="nucleotide sequence ID" value="XM_033799716.1"/>
</dbReference>
<dbReference type="AlphaFoldDB" id="A0A6A6JK69"/>
<proteinExistence type="predicted"/>
<dbReference type="Proteomes" id="UP000800097">
    <property type="component" value="Unassembled WGS sequence"/>
</dbReference>
<keyword evidence="2" id="KW-0812">Transmembrane</keyword>
<feature type="compositionally biased region" description="Polar residues" evidence="1">
    <location>
        <begin position="231"/>
        <end position="241"/>
    </location>
</feature>
<feature type="compositionally biased region" description="Low complexity" evidence="1">
    <location>
        <begin position="242"/>
        <end position="255"/>
    </location>
</feature>
<evidence type="ECO:0008006" key="6">
    <source>
        <dbReference type="Google" id="ProtNLM"/>
    </source>
</evidence>
<feature type="compositionally biased region" description="Polar residues" evidence="1">
    <location>
        <begin position="97"/>
        <end position="120"/>
    </location>
</feature>
<keyword evidence="3" id="KW-0732">Signal</keyword>
<evidence type="ECO:0000313" key="4">
    <source>
        <dbReference type="EMBL" id="KAF2276991.1"/>
    </source>
</evidence>
<feature type="compositionally biased region" description="Basic and acidic residues" evidence="1">
    <location>
        <begin position="83"/>
        <end position="95"/>
    </location>
</feature>
<dbReference type="EMBL" id="ML986491">
    <property type="protein sequence ID" value="KAF2276991.1"/>
    <property type="molecule type" value="Genomic_DNA"/>
</dbReference>
<keyword evidence="2" id="KW-0472">Membrane</keyword>
<evidence type="ECO:0000313" key="5">
    <source>
        <dbReference type="Proteomes" id="UP000800097"/>
    </source>
</evidence>
<evidence type="ECO:0000256" key="1">
    <source>
        <dbReference type="SAM" id="MobiDB-lite"/>
    </source>
</evidence>
<dbReference type="OrthoDB" id="3801448at2759"/>
<feature type="compositionally biased region" description="Polar residues" evidence="1">
    <location>
        <begin position="197"/>
        <end position="214"/>
    </location>
</feature>
<name>A0A6A6JK69_WESOR</name>
<feature type="compositionally biased region" description="Pro residues" evidence="1">
    <location>
        <begin position="132"/>
        <end position="145"/>
    </location>
</feature>
<feature type="signal peptide" evidence="3">
    <location>
        <begin position="1"/>
        <end position="24"/>
    </location>
</feature>
<protein>
    <recommendedName>
        <fullName evidence="6">Mid2 domain-containing protein</fullName>
    </recommendedName>
</protein>
<organism evidence="4 5">
    <name type="scientific">Westerdykella ornata</name>
    <dbReference type="NCBI Taxonomy" id="318751"/>
    <lineage>
        <taxon>Eukaryota</taxon>
        <taxon>Fungi</taxon>
        <taxon>Dikarya</taxon>
        <taxon>Ascomycota</taxon>
        <taxon>Pezizomycotina</taxon>
        <taxon>Dothideomycetes</taxon>
        <taxon>Pleosporomycetidae</taxon>
        <taxon>Pleosporales</taxon>
        <taxon>Sporormiaceae</taxon>
        <taxon>Westerdykella</taxon>
    </lineage>
</organism>
<feature type="compositionally biased region" description="Low complexity" evidence="1">
    <location>
        <begin position="163"/>
        <end position="172"/>
    </location>
</feature>
<feature type="compositionally biased region" description="Gly residues" evidence="1">
    <location>
        <begin position="429"/>
        <end position="441"/>
    </location>
</feature>
<feature type="compositionally biased region" description="Low complexity" evidence="1">
    <location>
        <begin position="356"/>
        <end position="372"/>
    </location>
</feature>
<keyword evidence="5" id="KW-1185">Reference proteome</keyword>
<sequence>MFINARRVAWLCWLLCSFLPYVHCQFGSNPFAGSPFPGGFGRDPIGNGFPNREFGGRVPGRLSQGFDSQRNQRIGGNNFRVPQENRQEAESERAQGEPNQGETLEGGDTSTVAPTTAISTPSSPALIASEPPLSPSPPSPPPPAPIADGGGVGLATEAPPPSTTTTRSRFTPAIEQPTTDPTSGQTIQSLPVLPIDSTLTPLTTSSADTLPSEWTSAMPSMTTTTSTSPALNTSAFTTPSQTSTNTLSPASPTNSTAASAALDLAPLSTSTGSTMSASARGGVGVGVAFAIISIAGLTGFILWRRYRNRHHWRKNNQATVGGLGRFFPFNRTRTSKTDAEWEIGDAEKVEILRGASARTVSRSDSSRSMRPSGDMEGRKAEDGSRSGPKPKLQIVKVGMWVPDRPHPALTSNPPLVSPSQFPRPPSGSSGSGGSGGGGGGRKTSSWPLPEGE</sequence>
<feature type="transmembrane region" description="Helical" evidence="2">
    <location>
        <begin position="283"/>
        <end position="303"/>
    </location>
</feature>
<dbReference type="GeneID" id="54552891"/>
<feature type="compositionally biased region" description="Low complexity" evidence="1">
    <location>
        <begin position="121"/>
        <end position="131"/>
    </location>
</feature>
<feature type="compositionally biased region" description="Low complexity" evidence="1">
    <location>
        <begin position="215"/>
        <end position="230"/>
    </location>
</feature>
<accession>A0A6A6JK69</accession>
<evidence type="ECO:0000256" key="2">
    <source>
        <dbReference type="SAM" id="Phobius"/>
    </source>
</evidence>
<keyword evidence="2" id="KW-1133">Transmembrane helix</keyword>
<feature type="compositionally biased region" description="Basic and acidic residues" evidence="1">
    <location>
        <begin position="373"/>
        <end position="384"/>
    </location>
</feature>
<feature type="compositionally biased region" description="Polar residues" evidence="1">
    <location>
        <begin position="409"/>
        <end position="420"/>
    </location>
</feature>
<feature type="compositionally biased region" description="Polar residues" evidence="1">
    <location>
        <begin position="65"/>
        <end position="75"/>
    </location>
</feature>
<feature type="region of interest" description="Disordered" evidence="1">
    <location>
        <begin position="354"/>
        <end position="452"/>
    </location>
</feature>
<reference evidence="4" key="1">
    <citation type="journal article" date="2020" name="Stud. Mycol.">
        <title>101 Dothideomycetes genomes: a test case for predicting lifestyles and emergence of pathogens.</title>
        <authorList>
            <person name="Haridas S."/>
            <person name="Albert R."/>
            <person name="Binder M."/>
            <person name="Bloem J."/>
            <person name="Labutti K."/>
            <person name="Salamov A."/>
            <person name="Andreopoulos B."/>
            <person name="Baker S."/>
            <person name="Barry K."/>
            <person name="Bills G."/>
            <person name="Bluhm B."/>
            <person name="Cannon C."/>
            <person name="Castanera R."/>
            <person name="Culley D."/>
            <person name="Daum C."/>
            <person name="Ezra D."/>
            <person name="Gonzalez J."/>
            <person name="Henrissat B."/>
            <person name="Kuo A."/>
            <person name="Liang C."/>
            <person name="Lipzen A."/>
            <person name="Lutzoni F."/>
            <person name="Magnuson J."/>
            <person name="Mondo S."/>
            <person name="Nolan M."/>
            <person name="Ohm R."/>
            <person name="Pangilinan J."/>
            <person name="Park H.-J."/>
            <person name="Ramirez L."/>
            <person name="Alfaro M."/>
            <person name="Sun H."/>
            <person name="Tritt A."/>
            <person name="Yoshinaga Y."/>
            <person name="Zwiers L.-H."/>
            <person name="Turgeon B."/>
            <person name="Goodwin S."/>
            <person name="Spatafora J."/>
            <person name="Crous P."/>
            <person name="Grigoriev I."/>
        </authorList>
    </citation>
    <scope>NUCLEOTIDE SEQUENCE</scope>
    <source>
        <strain evidence="4">CBS 379.55</strain>
    </source>
</reference>
<feature type="region of interest" description="Disordered" evidence="1">
    <location>
        <begin position="42"/>
        <end position="255"/>
    </location>
</feature>
<evidence type="ECO:0000256" key="3">
    <source>
        <dbReference type="SAM" id="SignalP"/>
    </source>
</evidence>